<gene>
    <name evidence="1" type="ORF">ELUMI_v1c04980</name>
</gene>
<evidence type="ECO:0000313" key="1">
    <source>
        <dbReference type="EMBL" id="ATZ17222.1"/>
    </source>
</evidence>
<keyword evidence="2" id="KW-1185">Reference proteome</keyword>
<name>A0A2K8NTQ5_9MOLU</name>
<dbReference type="KEGG" id="elj:ELUMI_v1c04980"/>
<dbReference type="Proteomes" id="UP000232063">
    <property type="component" value="Chromosome"/>
</dbReference>
<reference evidence="1 2" key="1">
    <citation type="submission" date="2017-11" db="EMBL/GenBank/DDBJ databases">
        <title>Genome sequence of Entomoplasma luminosum PIMN-1 (ATCC 49195).</title>
        <authorList>
            <person name="Lo W.-S."/>
            <person name="Gasparich G.E."/>
            <person name="Kuo C.-H."/>
        </authorList>
    </citation>
    <scope>NUCLEOTIDE SEQUENCE [LARGE SCALE GENOMIC DNA]</scope>
    <source>
        <strain evidence="1 2">PIMN-1</strain>
    </source>
</reference>
<proteinExistence type="predicted"/>
<dbReference type="RefSeq" id="WP_025734649.1">
    <property type="nucleotide sequence ID" value="NZ_CP024963.1"/>
</dbReference>
<dbReference type="EMBL" id="CP024963">
    <property type="protein sequence ID" value="ATZ17222.1"/>
    <property type="molecule type" value="Genomic_DNA"/>
</dbReference>
<accession>A0A2K8NTQ5</accession>
<evidence type="ECO:0000313" key="2">
    <source>
        <dbReference type="Proteomes" id="UP000232063"/>
    </source>
</evidence>
<organism evidence="1 2">
    <name type="scientific">Williamsoniiplasma luminosum</name>
    <dbReference type="NCBI Taxonomy" id="214888"/>
    <lineage>
        <taxon>Bacteria</taxon>
        <taxon>Bacillati</taxon>
        <taxon>Mycoplasmatota</taxon>
        <taxon>Mollicutes</taxon>
        <taxon>Entomoplasmatales</taxon>
        <taxon>Williamsoniiplasma</taxon>
    </lineage>
</organism>
<dbReference type="AlphaFoldDB" id="A0A2K8NTQ5"/>
<protein>
    <submittedName>
        <fullName evidence="1">Uncharacterized protein</fullName>
    </submittedName>
</protein>
<sequence length="101" mass="11815">MNTTWTKLIAEQEKPKNRKEIKIMEELEDFLYDAKSSIEGFIDLLGPGQTQTGDSDTSAWVILQNKGWEILNEIKITLSLLDDYEYELEEDELEEEELENE</sequence>